<dbReference type="InterPro" id="IPR025105">
    <property type="entry name" value="DUF4010"/>
</dbReference>
<dbReference type="EMBL" id="CP064654">
    <property type="protein sequence ID" value="QPC97851.1"/>
    <property type="molecule type" value="Genomic_DNA"/>
</dbReference>
<feature type="domain" description="MgtC/SapB/SrpB/YhiD N-terminal" evidence="2">
    <location>
        <begin position="15"/>
        <end position="140"/>
    </location>
</feature>
<dbReference type="AlphaFoldDB" id="A0A7S8F2A3"/>
<reference evidence="4 5" key="1">
    <citation type="submission" date="2020-11" db="EMBL/GenBank/DDBJ databases">
        <title>The genome sequence of Erythrobacter sp. 6D36.</title>
        <authorList>
            <person name="Liu Y."/>
        </authorList>
    </citation>
    <scope>NUCLEOTIDE SEQUENCE [LARGE SCALE GENOMIC DNA]</scope>
    <source>
        <strain evidence="4 5">6D36</strain>
    </source>
</reference>
<keyword evidence="1" id="KW-0472">Membrane</keyword>
<evidence type="ECO:0000259" key="2">
    <source>
        <dbReference type="Pfam" id="PF02308"/>
    </source>
</evidence>
<evidence type="ECO:0000313" key="4">
    <source>
        <dbReference type="EMBL" id="QPC97851.1"/>
    </source>
</evidence>
<feature type="transmembrane region" description="Helical" evidence="1">
    <location>
        <begin position="182"/>
        <end position="199"/>
    </location>
</feature>
<feature type="domain" description="DUF4010" evidence="3">
    <location>
        <begin position="188"/>
        <end position="393"/>
    </location>
</feature>
<dbReference type="InterPro" id="IPR049177">
    <property type="entry name" value="MgtC_SapB_SrpB_YhiD_N"/>
</dbReference>
<evidence type="ECO:0000256" key="1">
    <source>
        <dbReference type="SAM" id="Phobius"/>
    </source>
</evidence>
<protein>
    <submittedName>
        <fullName evidence="4">MgtC/SapB family protein</fullName>
    </submittedName>
</protein>
<dbReference type="Proteomes" id="UP000594459">
    <property type="component" value="Chromosome"/>
</dbReference>
<dbReference type="Pfam" id="PF13194">
    <property type="entry name" value="DUF4010"/>
    <property type="match status" value="1"/>
</dbReference>
<evidence type="ECO:0000313" key="5">
    <source>
        <dbReference type="Proteomes" id="UP000594459"/>
    </source>
</evidence>
<accession>A0A7S8F2A3</accession>
<feature type="transmembrane region" description="Helical" evidence="1">
    <location>
        <begin position="307"/>
        <end position="326"/>
    </location>
</feature>
<feature type="transmembrane region" description="Helical" evidence="1">
    <location>
        <begin position="43"/>
        <end position="61"/>
    </location>
</feature>
<keyword evidence="1" id="KW-0812">Transmembrane</keyword>
<dbReference type="Pfam" id="PF02308">
    <property type="entry name" value="MgtC"/>
    <property type="match status" value="1"/>
</dbReference>
<feature type="transmembrane region" description="Helical" evidence="1">
    <location>
        <begin position="396"/>
        <end position="420"/>
    </location>
</feature>
<evidence type="ECO:0000259" key="3">
    <source>
        <dbReference type="Pfam" id="PF13194"/>
    </source>
</evidence>
<feature type="transmembrane region" description="Helical" evidence="1">
    <location>
        <begin position="121"/>
        <end position="138"/>
    </location>
</feature>
<feature type="transmembrane region" description="Helical" evidence="1">
    <location>
        <begin position="244"/>
        <end position="265"/>
    </location>
</feature>
<dbReference type="PANTHER" id="PTHR39084">
    <property type="entry name" value="MEMBRANE PROTEIN-RELATED"/>
    <property type="match status" value="1"/>
</dbReference>
<name>A0A7S8F2A3_9SPHN</name>
<dbReference type="RefSeq" id="WP_200980861.1">
    <property type="nucleotide sequence ID" value="NZ_CP064654.1"/>
</dbReference>
<dbReference type="PANTHER" id="PTHR39084:SF1">
    <property type="entry name" value="DUF4010 DOMAIN-CONTAINING PROTEIN"/>
    <property type="match status" value="1"/>
</dbReference>
<gene>
    <name evidence="4" type="ORF">IRL76_08025</name>
</gene>
<organism evidence="4 5">
    <name type="scientific">Qipengyuania soli</name>
    <dbReference type="NCBI Taxonomy" id="2782568"/>
    <lineage>
        <taxon>Bacteria</taxon>
        <taxon>Pseudomonadati</taxon>
        <taxon>Pseudomonadota</taxon>
        <taxon>Alphaproteobacteria</taxon>
        <taxon>Sphingomonadales</taxon>
        <taxon>Erythrobacteraceae</taxon>
        <taxon>Qipengyuania</taxon>
    </lineage>
</organism>
<feature type="transmembrane region" description="Helical" evidence="1">
    <location>
        <begin position="67"/>
        <end position="86"/>
    </location>
</feature>
<keyword evidence="1" id="KW-1133">Transmembrane helix</keyword>
<feature type="transmembrane region" description="Helical" evidence="1">
    <location>
        <begin position="211"/>
        <end position="229"/>
    </location>
</feature>
<feature type="transmembrane region" description="Helical" evidence="1">
    <location>
        <begin position="365"/>
        <end position="384"/>
    </location>
</feature>
<keyword evidence="5" id="KW-1185">Reference proteome</keyword>
<dbReference type="KEGG" id="qso:IRL76_08025"/>
<feature type="transmembrane region" description="Helical" evidence="1">
    <location>
        <begin position="338"/>
        <end position="359"/>
    </location>
</feature>
<feature type="transmembrane region" description="Helical" evidence="1">
    <location>
        <begin position="272"/>
        <end position="291"/>
    </location>
</feature>
<proteinExistence type="predicted"/>
<feature type="transmembrane region" description="Helical" evidence="1">
    <location>
        <begin position="150"/>
        <end position="167"/>
    </location>
</feature>
<feature type="transmembrane region" description="Helical" evidence="1">
    <location>
        <begin position="12"/>
        <end position="31"/>
    </location>
</feature>
<sequence length="422" mass="42673">MGGASISLGPTSLTLGAAFAVGLLIGIERGWKLRSAADGSRVAGIRTFTLLGLGSGVAGLLQSLGYSLVAGLIVAGLAGVTALGYWRDMQSSGRADATTAVAAMVTIVLGFLAGIGQPALAVAGAAVATFVLALRSETHRLIHLLDEEDIKALARYAVIAAAVYPFLPNGRFGPYDAWDPHALWLVVIVVTGFSFAGYAANRMFGAKRGTIATAIIGGAYSSTAVTYSFSQKLGAGEGGGAENAGIALATAVMYLRVIVLVAILATSLLVPFVIIVAPALVTGFAVSWWLYRRAPHSTGAAPPGNPIALLPAFTFVAFVAVAAVVARWAEGTFGEQGIAVLLLVMGTMDVDAAIITAGGLEPGTIAPHLAALAIGGTILANMTVKLGTTLVYGKGAARPAALALGASMVALAASLIVGYLRL</sequence>